<organism evidence="1 2">
    <name type="scientific">Thecamonas trahens ATCC 50062</name>
    <dbReference type="NCBI Taxonomy" id="461836"/>
    <lineage>
        <taxon>Eukaryota</taxon>
        <taxon>Apusozoa</taxon>
        <taxon>Apusomonadida</taxon>
        <taxon>Apusomonadidae</taxon>
        <taxon>Thecamonas</taxon>
    </lineage>
</organism>
<name>A0A0L0DMV5_THETB</name>
<keyword evidence="2" id="KW-1185">Reference proteome</keyword>
<protein>
    <submittedName>
        <fullName evidence="1">Uncharacterized protein</fullName>
    </submittedName>
</protein>
<sequence length="78" mass="7739">MRDVALHVQVVSVDATADAVTTAGEPVVAVHALVADASAAVVLVVRSAAAATLLVPGTWLAITGAAVCITSQRTLAPH</sequence>
<dbReference type="AlphaFoldDB" id="A0A0L0DMV5"/>
<evidence type="ECO:0000313" key="2">
    <source>
        <dbReference type="Proteomes" id="UP000054408"/>
    </source>
</evidence>
<reference evidence="1 2" key="1">
    <citation type="submission" date="2010-05" db="EMBL/GenBank/DDBJ databases">
        <title>The Genome Sequence of Thecamonas trahens ATCC 50062.</title>
        <authorList>
            <consortium name="The Broad Institute Genome Sequencing Platform"/>
            <person name="Russ C."/>
            <person name="Cuomo C."/>
            <person name="Shea T."/>
            <person name="Young S.K."/>
            <person name="Zeng Q."/>
            <person name="Koehrsen M."/>
            <person name="Haas B."/>
            <person name="Borodovsky M."/>
            <person name="Guigo R."/>
            <person name="Alvarado L."/>
            <person name="Berlin A."/>
            <person name="Bochicchio J."/>
            <person name="Borenstein D."/>
            <person name="Chapman S."/>
            <person name="Chen Z."/>
            <person name="Freedman E."/>
            <person name="Gellesch M."/>
            <person name="Goldberg J."/>
            <person name="Griggs A."/>
            <person name="Gujja S."/>
            <person name="Heilman E."/>
            <person name="Heiman D."/>
            <person name="Hepburn T."/>
            <person name="Howarth C."/>
            <person name="Jen D."/>
            <person name="Larson L."/>
            <person name="Mehta T."/>
            <person name="Park D."/>
            <person name="Pearson M."/>
            <person name="Roberts A."/>
            <person name="Saif S."/>
            <person name="Shenoy N."/>
            <person name="Sisk P."/>
            <person name="Stolte C."/>
            <person name="Sykes S."/>
            <person name="Thomson T."/>
            <person name="Walk T."/>
            <person name="White J."/>
            <person name="Yandava C."/>
            <person name="Burger G."/>
            <person name="Gray M.W."/>
            <person name="Holland P.W.H."/>
            <person name="King N."/>
            <person name="Lang F.B.F."/>
            <person name="Roger A.J."/>
            <person name="Ruiz-Trillo I."/>
            <person name="Lander E."/>
            <person name="Nusbaum C."/>
        </authorList>
    </citation>
    <scope>NUCLEOTIDE SEQUENCE [LARGE SCALE GENOMIC DNA]</scope>
    <source>
        <strain evidence="1 2">ATCC 50062</strain>
    </source>
</reference>
<dbReference type="RefSeq" id="XP_013755061.1">
    <property type="nucleotide sequence ID" value="XM_013899607.1"/>
</dbReference>
<gene>
    <name evidence="1" type="ORF">AMSG_08630</name>
</gene>
<accession>A0A0L0DMV5</accession>
<proteinExistence type="predicted"/>
<evidence type="ECO:0000313" key="1">
    <source>
        <dbReference type="EMBL" id="KNC52748.1"/>
    </source>
</evidence>
<dbReference type="Proteomes" id="UP000054408">
    <property type="component" value="Unassembled WGS sequence"/>
</dbReference>
<dbReference type="GeneID" id="25567277"/>
<dbReference type="EMBL" id="GL349475">
    <property type="protein sequence ID" value="KNC52748.1"/>
    <property type="molecule type" value="Genomic_DNA"/>
</dbReference>